<feature type="transmembrane region" description="Helical" evidence="1">
    <location>
        <begin position="427"/>
        <end position="451"/>
    </location>
</feature>
<feature type="transmembrane region" description="Helical" evidence="1">
    <location>
        <begin position="458"/>
        <end position="481"/>
    </location>
</feature>
<comment type="caution">
    <text evidence="2">The sequence shown here is derived from an EMBL/GenBank/DDBJ whole genome shotgun (WGS) entry which is preliminary data.</text>
</comment>
<dbReference type="AlphaFoldDB" id="A0A1V9YU70"/>
<reference evidence="2 3" key="1">
    <citation type="journal article" date="2014" name="Genome Biol. Evol.">
        <title>The secreted proteins of Achlya hypogyna and Thraustotheca clavata identify the ancestral oomycete secretome and reveal gene acquisitions by horizontal gene transfer.</title>
        <authorList>
            <person name="Misner I."/>
            <person name="Blouin N."/>
            <person name="Leonard G."/>
            <person name="Richards T.A."/>
            <person name="Lane C.E."/>
        </authorList>
    </citation>
    <scope>NUCLEOTIDE SEQUENCE [LARGE SCALE GENOMIC DNA]</scope>
    <source>
        <strain evidence="2 3">ATCC 48635</strain>
    </source>
</reference>
<keyword evidence="1" id="KW-1133">Transmembrane helix</keyword>
<accession>A0A1V9YU70</accession>
<evidence type="ECO:0000313" key="2">
    <source>
        <dbReference type="EMBL" id="OQR89143.1"/>
    </source>
</evidence>
<evidence type="ECO:0000313" key="3">
    <source>
        <dbReference type="Proteomes" id="UP000243579"/>
    </source>
</evidence>
<feature type="transmembrane region" description="Helical" evidence="1">
    <location>
        <begin position="385"/>
        <end position="407"/>
    </location>
</feature>
<dbReference type="EMBL" id="JNBR01000920">
    <property type="protein sequence ID" value="OQR89143.1"/>
    <property type="molecule type" value="Genomic_DNA"/>
</dbReference>
<keyword evidence="3" id="KW-1185">Reference proteome</keyword>
<name>A0A1V9YU70_ACHHY</name>
<sequence>MALNGTYRWSSQTTYKMYWSLANDLMAVGRNTSGIGCRSLVRSSAEYAFANTTLAAVMIANGTLASPLSNGLQLVSITLGPFGVVDTVFVNIPAALGKLVADIVREARAGMRTWPFDAQPAYFAIQPVAITYPVPPEWINGNLQGYGGSPLCAELAAPKSVRTGLVSIVDFDHPCIASSPVQAKVSPVRQTLIVAAVASGLATSTKPVNTALVCSFDPGNINVCPRYMNATLKYIKTYMPAVNASFGARAATVHASIQSMNISFMLYTKIGGTLSLQHTPILSADDFAFFGWTYLYDWVVGTREVVEFVGDNGHLTLLTDEALPLRQQVQAWQVTGNFAQYSRVAVYYVTCVMLLVATVATAFMLRTHGCFEGRNLLFLDRVGGIVWVGRPLLFLRSLTAICLLSTASLDLQFSGYVTYFLRVPTPFYKIILASWEVAWLLAVIDDMFLVVTREHSRLYLGINSALLCLVAALISFTAPIAPTLTVNKTCSFIQMDFQVACRSAELVIGQRSRVLLLSGLTVAFKVVSYCVVRGVVGPLPPTTATSNLLSAGAKYMYTHAHRVEHGVYFLDRASAVLNGILTYRSGDVYYALDVKLWRLFSVPIPPGTSDALSSSLPLPDTCESGRSAIPH</sequence>
<dbReference type="Proteomes" id="UP000243579">
    <property type="component" value="Unassembled WGS sequence"/>
</dbReference>
<protein>
    <recommendedName>
        <fullName evidence="4">Transmembrane protein</fullName>
    </recommendedName>
</protein>
<feature type="transmembrane region" description="Helical" evidence="1">
    <location>
        <begin position="345"/>
        <end position="365"/>
    </location>
</feature>
<proteinExistence type="predicted"/>
<evidence type="ECO:0008006" key="4">
    <source>
        <dbReference type="Google" id="ProtNLM"/>
    </source>
</evidence>
<dbReference type="OrthoDB" id="78494at2759"/>
<organism evidence="2 3">
    <name type="scientific">Achlya hypogyna</name>
    <name type="common">Oomycete</name>
    <name type="synonym">Protoachlya hypogyna</name>
    <dbReference type="NCBI Taxonomy" id="1202772"/>
    <lineage>
        <taxon>Eukaryota</taxon>
        <taxon>Sar</taxon>
        <taxon>Stramenopiles</taxon>
        <taxon>Oomycota</taxon>
        <taxon>Saprolegniomycetes</taxon>
        <taxon>Saprolegniales</taxon>
        <taxon>Achlyaceae</taxon>
        <taxon>Achlya</taxon>
    </lineage>
</organism>
<evidence type="ECO:0000256" key="1">
    <source>
        <dbReference type="SAM" id="Phobius"/>
    </source>
</evidence>
<keyword evidence="1" id="KW-0472">Membrane</keyword>
<keyword evidence="1" id="KW-0812">Transmembrane</keyword>
<gene>
    <name evidence="2" type="ORF">ACHHYP_06455</name>
</gene>